<evidence type="ECO:0000259" key="4">
    <source>
        <dbReference type="PROSITE" id="PS50110"/>
    </source>
</evidence>
<feature type="domain" description="OmpR/PhoB-type" evidence="5">
    <location>
        <begin position="139"/>
        <end position="237"/>
    </location>
</feature>
<dbReference type="Gene3D" id="1.10.10.10">
    <property type="entry name" value="Winged helix-like DNA-binding domain superfamily/Winged helix DNA-binding domain"/>
    <property type="match status" value="1"/>
</dbReference>
<evidence type="ECO:0000256" key="3">
    <source>
        <dbReference type="PROSITE-ProRule" id="PRU01091"/>
    </source>
</evidence>
<dbReference type="PANTHER" id="PTHR48111:SF36">
    <property type="entry name" value="TRANSCRIPTIONAL REGULATORY PROTEIN CUTR"/>
    <property type="match status" value="1"/>
</dbReference>
<dbReference type="InterPro" id="IPR001867">
    <property type="entry name" value="OmpR/PhoB-type_DNA-bd"/>
</dbReference>
<keyword evidence="7" id="KW-1185">Reference proteome</keyword>
<sequence length="240" mass="26333">MGGIGQDGFTGRESAVRLLVVEDEVRLAEGLKRGLEAEGFAVDVAANGTDGLWFARENRYAVVLLDIMLPGMSGYTVCRTLRDEGDWTPVLMLTAKSGEWDQVEALDTGADDYLTKPFSFAVLVARVRALIRRGSTPRPAVLEAGDLTLDPATRAVQRGDVSIDLTTREFTVLEFLIRRAGEVVSKAQILEGVWDFDFDGDPNIVEVYIRHLRNKVDRPFGRASIETLRGAGYRLAVDGG</sequence>
<evidence type="ECO:0000256" key="2">
    <source>
        <dbReference type="PROSITE-ProRule" id="PRU00169"/>
    </source>
</evidence>
<protein>
    <submittedName>
        <fullName evidence="6">Response regulator transcription factor</fullName>
    </submittedName>
</protein>
<gene>
    <name evidence="6" type="ORF">GCM10009747_16270</name>
</gene>
<dbReference type="PROSITE" id="PS50110">
    <property type="entry name" value="RESPONSE_REGULATORY"/>
    <property type="match status" value="1"/>
</dbReference>
<organism evidence="6 7">
    <name type="scientific">Agromyces humatus</name>
    <dbReference type="NCBI Taxonomy" id="279573"/>
    <lineage>
        <taxon>Bacteria</taxon>
        <taxon>Bacillati</taxon>
        <taxon>Actinomycetota</taxon>
        <taxon>Actinomycetes</taxon>
        <taxon>Micrococcales</taxon>
        <taxon>Microbacteriaceae</taxon>
        <taxon>Agromyces</taxon>
    </lineage>
</organism>
<evidence type="ECO:0000313" key="6">
    <source>
        <dbReference type="EMBL" id="GAA1758298.1"/>
    </source>
</evidence>
<keyword evidence="1 3" id="KW-0238">DNA-binding</keyword>
<dbReference type="SMART" id="SM00862">
    <property type="entry name" value="Trans_reg_C"/>
    <property type="match status" value="1"/>
</dbReference>
<dbReference type="Pfam" id="PF00486">
    <property type="entry name" value="Trans_reg_C"/>
    <property type="match status" value="1"/>
</dbReference>
<dbReference type="InterPro" id="IPR001789">
    <property type="entry name" value="Sig_transdc_resp-reg_receiver"/>
</dbReference>
<evidence type="ECO:0000313" key="7">
    <source>
        <dbReference type="Proteomes" id="UP001500506"/>
    </source>
</evidence>
<feature type="domain" description="Response regulatory" evidence="4">
    <location>
        <begin position="17"/>
        <end position="131"/>
    </location>
</feature>
<dbReference type="InterPro" id="IPR039420">
    <property type="entry name" value="WalR-like"/>
</dbReference>
<feature type="DNA-binding region" description="OmpR/PhoB-type" evidence="3">
    <location>
        <begin position="139"/>
        <end position="237"/>
    </location>
</feature>
<dbReference type="Gene3D" id="6.10.250.690">
    <property type="match status" value="1"/>
</dbReference>
<dbReference type="Pfam" id="PF00072">
    <property type="entry name" value="Response_reg"/>
    <property type="match status" value="1"/>
</dbReference>
<keyword evidence="2" id="KW-0597">Phosphoprotein</keyword>
<comment type="caution">
    <text evidence="6">The sequence shown here is derived from an EMBL/GenBank/DDBJ whole genome shotgun (WGS) entry which is preliminary data.</text>
</comment>
<dbReference type="Gene3D" id="3.40.50.2300">
    <property type="match status" value="1"/>
</dbReference>
<evidence type="ECO:0000259" key="5">
    <source>
        <dbReference type="PROSITE" id="PS51755"/>
    </source>
</evidence>
<dbReference type="InterPro" id="IPR036388">
    <property type="entry name" value="WH-like_DNA-bd_sf"/>
</dbReference>
<evidence type="ECO:0000256" key="1">
    <source>
        <dbReference type="ARBA" id="ARBA00023125"/>
    </source>
</evidence>
<feature type="modified residue" description="4-aspartylphosphate" evidence="2">
    <location>
        <position position="66"/>
    </location>
</feature>
<name>A0ABN2KKK1_9MICO</name>
<dbReference type="InterPro" id="IPR011006">
    <property type="entry name" value="CheY-like_superfamily"/>
</dbReference>
<dbReference type="SMART" id="SM00448">
    <property type="entry name" value="REC"/>
    <property type="match status" value="1"/>
</dbReference>
<dbReference type="EMBL" id="BAAANH010000003">
    <property type="protein sequence ID" value="GAA1758298.1"/>
    <property type="molecule type" value="Genomic_DNA"/>
</dbReference>
<dbReference type="PANTHER" id="PTHR48111">
    <property type="entry name" value="REGULATOR OF RPOS"/>
    <property type="match status" value="1"/>
</dbReference>
<accession>A0ABN2KKK1</accession>
<proteinExistence type="predicted"/>
<dbReference type="Proteomes" id="UP001500506">
    <property type="component" value="Unassembled WGS sequence"/>
</dbReference>
<dbReference type="CDD" id="cd00383">
    <property type="entry name" value="trans_reg_C"/>
    <property type="match status" value="1"/>
</dbReference>
<reference evidence="6 7" key="1">
    <citation type="journal article" date="2019" name="Int. J. Syst. Evol. Microbiol.">
        <title>The Global Catalogue of Microorganisms (GCM) 10K type strain sequencing project: providing services to taxonomists for standard genome sequencing and annotation.</title>
        <authorList>
            <consortium name="The Broad Institute Genomics Platform"/>
            <consortium name="The Broad Institute Genome Sequencing Center for Infectious Disease"/>
            <person name="Wu L."/>
            <person name="Ma J."/>
        </authorList>
    </citation>
    <scope>NUCLEOTIDE SEQUENCE [LARGE SCALE GENOMIC DNA]</scope>
    <source>
        <strain evidence="6 7">JCM 14319</strain>
    </source>
</reference>
<dbReference type="PROSITE" id="PS51755">
    <property type="entry name" value="OMPR_PHOB"/>
    <property type="match status" value="1"/>
</dbReference>
<dbReference type="SUPFAM" id="SSF52172">
    <property type="entry name" value="CheY-like"/>
    <property type="match status" value="1"/>
</dbReference>